<name>A0A226CWQ3_FOLCA</name>
<accession>A0A226CWQ3</accession>
<reference evidence="2 3" key="1">
    <citation type="submission" date="2015-12" db="EMBL/GenBank/DDBJ databases">
        <title>The genome of Folsomia candida.</title>
        <authorList>
            <person name="Faddeeva A."/>
            <person name="Derks M.F."/>
            <person name="Anvar Y."/>
            <person name="Smit S."/>
            <person name="Van Straalen N."/>
            <person name="Roelofs D."/>
        </authorList>
    </citation>
    <scope>NUCLEOTIDE SEQUENCE [LARGE SCALE GENOMIC DNA]</scope>
    <source>
        <strain evidence="2 3">VU population</strain>
        <tissue evidence="2">Whole body</tissue>
    </source>
</reference>
<feature type="transmembrane region" description="Helical" evidence="1">
    <location>
        <begin position="248"/>
        <end position="271"/>
    </location>
</feature>
<evidence type="ECO:0000256" key="1">
    <source>
        <dbReference type="SAM" id="Phobius"/>
    </source>
</evidence>
<organism evidence="2 3">
    <name type="scientific">Folsomia candida</name>
    <name type="common">Springtail</name>
    <dbReference type="NCBI Taxonomy" id="158441"/>
    <lineage>
        <taxon>Eukaryota</taxon>
        <taxon>Metazoa</taxon>
        <taxon>Ecdysozoa</taxon>
        <taxon>Arthropoda</taxon>
        <taxon>Hexapoda</taxon>
        <taxon>Collembola</taxon>
        <taxon>Entomobryomorpha</taxon>
        <taxon>Isotomoidea</taxon>
        <taxon>Isotomidae</taxon>
        <taxon>Proisotominae</taxon>
        <taxon>Folsomia</taxon>
    </lineage>
</organism>
<keyword evidence="1" id="KW-0812">Transmembrane</keyword>
<feature type="transmembrane region" description="Helical" evidence="1">
    <location>
        <begin position="62"/>
        <end position="82"/>
    </location>
</feature>
<proteinExistence type="predicted"/>
<dbReference type="Proteomes" id="UP000198287">
    <property type="component" value="Unassembled WGS sequence"/>
</dbReference>
<feature type="transmembrane region" description="Helical" evidence="1">
    <location>
        <begin position="192"/>
        <end position="214"/>
    </location>
</feature>
<feature type="transmembrane region" description="Helical" evidence="1">
    <location>
        <begin position="121"/>
        <end position="143"/>
    </location>
</feature>
<evidence type="ECO:0000313" key="2">
    <source>
        <dbReference type="EMBL" id="OXA37775.1"/>
    </source>
</evidence>
<keyword evidence="1" id="KW-1133">Transmembrane helix</keyword>
<protein>
    <submittedName>
        <fullName evidence="2">Uncharacterized protein</fullName>
    </submittedName>
</protein>
<dbReference type="EMBL" id="LNIX01000052">
    <property type="protein sequence ID" value="OXA37775.1"/>
    <property type="molecule type" value="Genomic_DNA"/>
</dbReference>
<evidence type="ECO:0000313" key="3">
    <source>
        <dbReference type="Proteomes" id="UP000198287"/>
    </source>
</evidence>
<dbReference type="AlphaFoldDB" id="A0A226CWQ3"/>
<feature type="transmembrane region" description="Helical" evidence="1">
    <location>
        <begin position="283"/>
        <end position="305"/>
    </location>
</feature>
<keyword evidence="1" id="KW-0472">Membrane</keyword>
<keyword evidence="3" id="KW-1185">Reference proteome</keyword>
<gene>
    <name evidence="2" type="ORF">Fcan01_27412</name>
</gene>
<sequence length="380" mass="42842">MPSLFKLQSINFSVKSHKYISKRPSRHDKLKVFLSLSITGAICVNGLYTIASRDVGALETNFCYMFVISLFLIVVSIFPTILDPDPFVAMLNGVRQFRDKKTNFTLVPNNLRKNWDLLHKISMILSIVYDIGAPMALIGLTLLEPSLPPFLGSIIQSSDIKMGVMTRFGRFLIISVQSLSFISLAVSFSFQFVITFFVSLHCVAEGVAFMKRLCSEPIMDMDRMTSMLQVYHHLQILVGQTNTCFRKVVLPSFLLLFVWINILATTINVSLGPKLLDHLGNCIFPFSSALTTVSILLLGTFAGLVNKWSTQCGTKFAKQWPLLIHIDGKVTRQRRDWMSRKVKSCSPMKIKFGNNFMEITTPLVLQALCTKSTIRLILLH</sequence>
<feature type="transmembrane region" description="Helical" evidence="1">
    <location>
        <begin position="32"/>
        <end position="50"/>
    </location>
</feature>
<comment type="caution">
    <text evidence="2">The sequence shown here is derived from an EMBL/GenBank/DDBJ whole genome shotgun (WGS) entry which is preliminary data.</text>
</comment>